<feature type="domain" description="Glycosyl hydrolase family 81 N-terminal" evidence="10">
    <location>
        <begin position="493"/>
        <end position="555"/>
    </location>
</feature>
<keyword evidence="7" id="KW-0961">Cell wall biogenesis/degradation</keyword>
<dbReference type="EC" id="3.2.1.39" evidence="3"/>
<dbReference type="Gene3D" id="2.70.98.30">
    <property type="entry name" value="Golgi alpha-mannosidase II, domain 4"/>
    <property type="match status" value="1"/>
</dbReference>
<evidence type="ECO:0000313" key="12">
    <source>
        <dbReference type="EMBL" id="CAE0725328.1"/>
    </source>
</evidence>
<dbReference type="GO" id="GO:0042973">
    <property type="term" value="F:glucan endo-1,3-beta-D-glucosidase activity"/>
    <property type="evidence" value="ECO:0007669"/>
    <property type="project" value="UniProtKB-EC"/>
</dbReference>
<dbReference type="Pfam" id="PF17652">
    <property type="entry name" value="Glyco_hydro81C"/>
    <property type="match status" value="1"/>
</dbReference>
<evidence type="ECO:0000256" key="2">
    <source>
        <dbReference type="ARBA" id="ARBA00010730"/>
    </source>
</evidence>
<keyword evidence="4" id="KW-0378">Hydrolase</keyword>
<dbReference type="InterPro" id="IPR040451">
    <property type="entry name" value="GH81_N"/>
</dbReference>
<reference evidence="12" key="1">
    <citation type="submission" date="2021-01" db="EMBL/GenBank/DDBJ databases">
        <authorList>
            <person name="Corre E."/>
            <person name="Pelletier E."/>
            <person name="Niang G."/>
            <person name="Scheremetjew M."/>
            <person name="Finn R."/>
            <person name="Kale V."/>
            <person name="Holt S."/>
            <person name="Cochrane G."/>
            <person name="Meng A."/>
            <person name="Brown T."/>
            <person name="Cohen L."/>
        </authorList>
    </citation>
    <scope>NUCLEOTIDE SEQUENCE</scope>
    <source>
        <strain evidence="12">10249 10 AB</strain>
    </source>
</reference>
<evidence type="ECO:0000256" key="8">
    <source>
        <dbReference type="ARBA" id="ARBA00023326"/>
    </source>
</evidence>
<sequence>MVSATTSSSKEYGYGSINTDFEVVPEAKKRKDIIGCDKLFFSSGGTRRIAVGAVVGVAIFLIGSKTFFPPNPRENSIHGIRIHSKSNSKSNSNSNYGGSPSSPDDKNDPFRLSPVENMGMLSVERNDDALPSPIWGNHLYKEGHPLPTNSWYLNLVSHRAASAPDDSTRVYTVPYIVDTASPFPGMEGLRVHWPVVKGSDTNVQMVNDFTNSLCLGAVGFGTTSSSEDGENQIDGSYRVTDGPLSHLGVGLEWGAENNSNSSSSSGNIMSTNIIRGMPYATMKYDTSFKTVPMIYSYHGMASDVQFDRTTPFKPIKSKSPKLVCGIEGTSKKGNVVTVQSHLHLHMVNSDFTWMVFFNKPVGVSCETNQELDPNLHDFKMAILDSDNSENNTTDADGDDAGTEKTDLIVRVAILNQCTTGHSTMPEHCMEQNALEDPEEYEFLLKQSAHLIPQSPTIDFEYSTKPDNTNAGNVDDVANIIIDWDAASTKKSTDEIDEQADLLMFALPHHQESLSSADASIPDANTTTTHQCISSFHGKTCLVSGSKWILEEDLGSPLSFDAPRPPMAEFIPTIAEYLSDDIHFKLPRNTMRGASDTYFSGKIIARLARIIVIASELRTLASASSIEDIQGLYQIDSDASITMLQDSMEAASSVDLPSSEDIALAVDQLRTVVQVWLKSDADAPYIYDKTWGGLVNCGCIYVGKKDKGSCNNTFPDCPALLSVNEDFGNGYYNDHHYHYGYHVYAAAVVAKFDPSWGRKHFDEVLLYIRDFANPYGDDEFFPQYRQKDWFLGSSWASGIISAENSPHGRNEESSSEAISAYEGMTLFGTAMVDAFEQVKNGRHDEIVATKLEKARLIRDSGQLLTASEIHATNRYWHLWSSDTHNNTYPPTYTQPVVGMLYDTMASFQTWFAPWAVVSFGIQLIPLTPVTETRDNVDWAIELYPKYEKACDDSGDFCEANGWSILQAGLLATAGNRSDAVKQAEAVPKEVFATDGGVGNSMTNTIWYIATRKEVV</sequence>
<evidence type="ECO:0000256" key="3">
    <source>
        <dbReference type="ARBA" id="ARBA00012780"/>
    </source>
</evidence>
<dbReference type="PANTHER" id="PTHR31983:SF0">
    <property type="entry name" value="GLUCAN ENDO-1,3-BETA-D-GLUCOSIDASE 2"/>
    <property type="match status" value="1"/>
</dbReference>
<evidence type="ECO:0000259" key="11">
    <source>
        <dbReference type="Pfam" id="PF17652"/>
    </source>
</evidence>
<evidence type="ECO:0000256" key="9">
    <source>
        <dbReference type="SAM" id="MobiDB-lite"/>
    </source>
</evidence>
<feature type="compositionally biased region" description="Low complexity" evidence="9">
    <location>
        <begin position="87"/>
        <end position="102"/>
    </location>
</feature>
<accession>A0A7S4AT85</accession>
<keyword evidence="5" id="KW-0119">Carbohydrate metabolism</keyword>
<feature type="domain" description="Glycosyl hydrolase family 81 C-terminal" evidence="11">
    <location>
        <begin position="663"/>
        <end position="970"/>
    </location>
</feature>
<evidence type="ECO:0000256" key="1">
    <source>
        <dbReference type="ARBA" id="ARBA00000382"/>
    </source>
</evidence>
<evidence type="ECO:0000256" key="5">
    <source>
        <dbReference type="ARBA" id="ARBA00023277"/>
    </source>
</evidence>
<evidence type="ECO:0000256" key="6">
    <source>
        <dbReference type="ARBA" id="ARBA00023295"/>
    </source>
</evidence>
<dbReference type="PANTHER" id="PTHR31983">
    <property type="entry name" value="ENDO-1,3(4)-BETA-GLUCANASE 1"/>
    <property type="match status" value="1"/>
</dbReference>
<keyword evidence="6" id="KW-0326">Glycosidase</keyword>
<organism evidence="12">
    <name type="scientific">Pseudo-nitzschia australis</name>
    <dbReference type="NCBI Taxonomy" id="44445"/>
    <lineage>
        <taxon>Eukaryota</taxon>
        <taxon>Sar</taxon>
        <taxon>Stramenopiles</taxon>
        <taxon>Ochrophyta</taxon>
        <taxon>Bacillariophyta</taxon>
        <taxon>Bacillariophyceae</taxon>
        <taxon>Bacillariophycidae</taxon>
        <taxon>Bacillariales</taxon>
        <taxon>Bacillariaceae</taxon>
        <taxon>Pseudo-nitzschia</taxon>
    </lineage>
</organism>
<dbReference type="PROSITE" id="PS52008">
    <property type="entry name" value="GH81"/>
    <property type="match status" value="1"/>
</dbReference>
<keyword evidence="8" id="KW-0624">Polysaccharide degradation</keyword>
<dbReference type="GO" id="GO:0071555">
    <property type="term" value="P:cell wall organization"/>
    <property type="evidence" value="ECO:0007669"/>
    <property type="project" value="UniProtKB-KW"/>
</dbReference>
<dbReference type="InterPro" id="IPR005200">
    <property type="entry name" value="Endo-beta-glucanase"/>
</dbReference>
<dbReference type="EMBL" id="HBIX01026569">
    <property type="protein sequence ID" value="CAE0725328.1"/>
    <property type="molecule type" value="Transcribed_RNA"/>
</dbReference>
<feature type="region of interest" description="Disordered" evidence="9">
    <location>
        <begin position="83"/>
        <end position="114"/>
    </location>
</feature>
<evidence type="ECO:0000259" key="10">
    <source>
        <dbReference type="Pfam" id="PF03639"/>
    </source>
</evidence>
<comment type="catalytic activity">
    <reaction evidence="1">
        <text>Hydrolysis of (1-&gt;3)-beta-D-glucosidic linkages in (1-&gt;3)-beta-D-glucans.</text>
        <dbReference type="EC" id="3.2.1.39"/>
    </reaction>
</comment>
<dbReference type="AlphaFoldDB" id="A0A7S4AT85"/>
<protein>
    <recommendedName>
        <fullName evidence="3">glucan endo-1,3-beta-D-glucosidase</fullName>
        <ecNumber evidence="3">3.2.1.39</ecNumber>
    </recommendedName>
</protein>
<dbReference type="Pfam" id="PF03639">
    <property type="entry name" value="Glyco_hydro_81"/>
    <property type="match status" value="1"/>
</dbReference>
<gene>
    <name evidence="12" type="ORF">PAUS00366_LOCUS18085</name>
</gene>
<comment type="similarity">
    <text evidence="2">Belongs to the glycosyl hydrolase 81 family.</text>
</comment>
<evidence type="ECO:0000256" key="7">
    <source>
        <dbReference type="ARBA" id="ARBA00023316"/>
    </source>
</evidence>
<proteinExistence type="inferred from homology"/>
<evidence type="ECO:0000256" key="4">
    <source>
        <dbReference type="ARBA" id="ARBA00022801"/>
    </source>
</evidence>
<dbReference type="InterPro" id="IPR040720">
    <property type="entry name" value="GH81_C"/>
</dbReference>
<name>A0A7S4AT85_9STRA</name>
<dbReference type="GO" id="GO:0052861">
    <property type="term" value="F:endo-1,3(4)-beta-glucanase activity"/>
    <property type="evidence" value="ECO:0007669"/>
    <property type="project" value="InterPro"/>
</dbReference>
<dbReference type="GO" id="GO:0000272">
    <property type="term" value="P:polysaccharide catabolic process"/>
    <property type="evidence" value="ECO:0007669"/>
    <property type="project" value="UniProtKB-KW"/>
</dbReference>